<name>A0A0E9X9A6_ANGAN</name>
<protein>
    <submittedName>
        <fullName evidence="1">Uncharacterized protein</fullName>
    </submittedName>
</protein>
<dbReference type="AlphaFoldDB" id="A0A0E9X9A6"/>
<sequence>MLICRTSTRIVILVQFLKSNNSVCSLTYDTCGSVLSSLLSDRNANEAVCGYKNSTKPAALRGTESHLFGGSISKVKKQLDINQFLIRWGGLALTVLVQPHTFLIVNCRTHHKT</sequence>
<dbReference type="EMBL" id="GBXM01010314">
    <property type="protein sequence ID" value="JAH98263.1"/>
    <property type="molecule type" value="Transcribed_RNA"/>
</dbReference>
<proteinExistence type="predicted"/>
<evidence type="ECO:0000313" key="1">
    <source>
        <dbReference type="EMBL" id="JAH98263.1"/>
    </source>
</evidence>
<accession>A0A0E9X9A6</accession>
<reference evidence="1" key="1">
    <citation type="submission" date="2014-11" db="EMBL/GenBank/DDBJ databases">
        <authorList>
            <person name="Amaro Gonzalez C."/>
        </authorList>
    </citation>
    <scope>NUCLEOTIDE SEQUENCE</scope>
</reference>
<organism evidence="1">
    <name type="scientific">Anguilla anguilla</name>
    <name type="common">European freshwater eel</name>
    <name type="synonym">Muraena anguilla</name>
    <dbReference type="NCBI Taxonomy" id="7936"/>
    <lineage>
        <taxon>Eukaryota</taxon>
        <taxon>Metazoa</taxon>
        <taxon>Chordata</taxon>
        <taxon>Craniata</taxon>
        <taxon>Vertebrata</taxon>
        <taxon>Euteleostomi</taxon>
        <taxon>Actinopterygii</taxon>
        <taxon>Neopterygii</taxon>
        <taxon>Teleostei</taxon>
        <taxon>Anguilliformes</taxon>
        <taxon>Anguillidae</taxon>
        <taxon>Anguilla</taxon>
    </lineage>
</organism>
<reference evidence="1" key="2">
    <citation type="journal article" date="2015" name="Fish Shellfish Immunol.">
        <title>Early steps in the European eel (Anguilla anguilla)-Vibrio vulnificus interaction in the gills: Role of the RtxA13 toxin.</title>
        <authorList>
            <person name="Callol A."/>
            <person name="Pajuelo D."/>
            <person name="Ebbesson L."/>
            <person name="Teles M."/>
            <person name="MacKenzie S."/>
            <person name="Amaro C."/>
        </authorList>
    </citation>
    <scope>NUCLEOTIDE SEQUENCE</scope>
</reference>